<evidence type="ECO:0000256" key="2">
    <source>
        <dbReference type="ARBA" id="ARBA00011085"/>
    </source>
</evidence>
<dbReference type="GO" id="GO:0000750">
    <property type="term" value="P:pheromone-dependent signal transduction involved in conjugation with cellular fusion"/>
    <property type="evidence" value="ECO:0007669"/>
    <property type="project" value="TreeGrafter"/>
</dbReference>
<evidence type="ECO:0000256" key="7">
    <source>
        <dbReference type="ARBA" id="ARBA00023136"/>
    </source>
</evidence>
<keyword evidence="5 11" id="KW-1133">Transmembrane helix</keyword>
<evidence type="ECO:0000256" key="1">
    <source>
        <dbReference type="ARBA" id="ARBA00004141"/>
    </source>
</evidence>
<evidence type="ECO:0000256" key="8">
    <source>
        <dbReference type="ARBA" id="ARBA00023170"/>
    </source>
</evidence>
<keyword evidence="8" id="KW-0675">Receptor</keyword>
<dbReference type="OrthoDB" id="2874149at2759"/>
<dbReference type="STRING" id="1890683.A0A427YS64"/>
<reference evidence="12 13" key="1">
    <citation type="submission" date="2018-11" db="EMBL/GenBank/DDBJ databases">
        <title>Genome sequence of Saitozyma podzolica DSM 27192.</title>
        <authorList>
            <person name="Aliyu H."/>
            <person name="Gorte O."/>
            <person name="Ochsenreither K."/>
        </authorList>
    </citation>
    <scope>NUCLEOTIDE SEQUENCE [LARGE SCALE GENOMIC DNA]</scope>
    <source>
        <strain evidence="12 13">DSM 27192</strain>
    </source>
</reference>
<proteinExistence type="inferred from homology"/>
<name>A0A427YS64_9TREE</name>
<dbReference type="EMBL" id="RSCD01000003">
    <property type="protein sequence ID" value="RSH93899.1"/>
    <property type="molecule type" value="Genomic_DNA"/>
</dbReference>
<keyword evidence="4 11" id="KW-0812">Transmembrane</keyword>
<feature type="transmembrane region" description="Helical" evidence="11">
    <location>
        <begin position="203"/>
        <end position="233"/>
    </location>
</feature>
<evidence type="ECO:0000256" key="5">
    <source>
        <dbReference type="ARBA" id="ARBA00022989"/>
    </source>
</evidence>
<feature type="transmembrane region" description="Helical" evidence="11">
    <location>
        <begin position="6"/>
        <end position="23"/>
    </location>
</feature>
<evidence type="ECO:0000313" key="13">
    <source>
        <dbReference type="Proteomes" id="UP000279259"/>
    </source>
</evidence>
<sequence length="485" mass="54147">MTQLNPAYLVPTVISLLAVLYPAPWHIRTRNLATLSMIFWMTALNIVHLVNCIVWSDNTDITANVWGDISTTVIGESTLPPSCYGSNELASCQTPLVDPRVLCFRRSAVRLTALLPALNSPVGYNFALPLSHLLLAKTLEMYTSLRPTGPLYDHVSRTRHRRFDLCVAILGPILGILLHLSTMDRRFYVVEKFGPMPATWWDTWGVIWMAIVPVVIAFGCLVYTIMALVNIHLRRQQMLTIIASDASVNREQFYRLLFLAAAELGTCILRAVFNLLAYQNGPQPLGHRGPPGHNLARIETIPWSEISSTGHAILNLQFFTVVACSFVIFFCFATSTETKRFYRRITARLIPCVDEEQQPRALKLSSIDSGASRSTRASTTLHDPKSPVSPSTTTTTHSTHSPWTPHTPHTPYVPYARSISPPGNAKLDDTHSIRLGSSVQGSVNGDMSLLEMLDSPAPNRYERKGDAAWGRKEFYHEGREEYDAM</sequence>
<keyword evidence="3" id="KW-0589">Pheromone response</keyword>
<evidence type="ECO:0000256" key="11">
    <source>
        <dbReference type="SAM" id="Phobius"/>
    </source>
</evidence>
<evidence type="ECO:0000256" key="10">
    <source>
        <dbReference type="SAM" id="MobiDB-lite"/>
    </source>
</evidence>
<comment type="caution">
    <text evidence="12">The sequence shown here is derived from an EMBL/GenBank/DDBJ whole genome shotgun (WGS) entry which is preliminary data.</text>
</comment>
<comment type="subcellular location">
    <subcellularLocation>
        <location evidence="1">Membrane</location>
        <topology evidence="1">Multi-pass membrane protein</topology>
    </subcellularLocation>
</comment>
<dbReference type="InterPro" id="IPR001499">
    <property type="entry name" value="GPCR_STE3"/>
</dbReference>
<dbReference type="Pfam" id="PF02076">
    <property type="entry name" value="STE3"/>
    <property type="match status" value="2"/>
</dbReference>
<feature type="transmembrane region" description="Helical" evidence="11">
    <location>
        <begin position="312"/>
        <end position="334"/>
    </location>
</feature>
<evidence type="ECO:0000256" key="6">
    <source>
        <dbReference type="ARBA" id="ARBA00023040"/>
    </source>
</evidence>
<feature type="compositionally biased region" description="Low complexity" evidence="10">
    <location>
        <begin position="371"/>
        <end position="410"/>
    </location>
</feature>
<feature type="transmembrane region" description="Helical" evidence="11">
    <location>
        <begin position="163"/>
        <end position="183"/>
    </location>
</feature>
<dbReference type="AlphaFoldDB" id="A0A427YS64"/>
<organism evidence="12 13">
    <name type="scientific">Saitozyma podzolica</name>
    <dbReference type="NCBI Taxonomy" id="1890683"/>
    <lineage>
        <taxon>Eukaryota</taxon>
        <taxon>Fungi</taxon>
        <taxon>Dikarya</taxon>
        <taxon>Basidiomycota</taxon>
        <taxon>Agaricomycotina</taxon>
        <taxon>Tremellomycetes</taxon>
        <taxon>Tremellales</taxon>
        <taxon>Trimorphomycetaceae</taxon>
        <taxon>Saitozyma</taxon>
    </lineage>
</organism>
<gene>
    <name evidence="12" type="ORF">EHS25_006551</name>
</gene>
<dbReference type="GO" id="GO:0004932">
    <property type="term" value="F:mating-type factor pheromone receptor activity"/>
    <property type="evidence" value="ECO:0007669"/>
    <property type="project" value="InterPro"/>
</dbReference>
<evidence type="ECO:0000256" key="3">
    <source>
        <dbReference type="ARBA" id="ARBA00022507"/>
    </source>
</evidence>
<dbReference type="PANTHER" id="PTHR28097">
    <property type="entry name" value="PHEROMONE A FACTOR RECEPTOR"/>
    <property type="match status" value="1"/>
</dbReference>
<keyword evidence="6" id="KW-0297">G-protein coupled receptor</keyword>
<accession>A0A427YS64</accession>
<evidence type="ECO:0000256" key="4">
    <source>
        <dbReference type="ARBA" id="ARBA00022692"/>
    </source>
</evidence>
<dbReference type="GO" id="GO:0005886">
    <property type="term" value="C:plasma membrane"/>
    <property type="evidence" value="ECO:0007669"/>
    <property type="project" value="TreeGrafter"/>
</dbReference>
<evidence type="ECO:0000313" key="12">
    <source>
        <dbReference type="EMBL" id="RSH93899.1"/>
    </source>
</evidence>
<keyword evidence="9" id="KW-0807">Transducer</keyword>
<dbReference type="PRINTS" id="PR00899">
    <property type="entry name" value="GPCRSTE3"/>
</dbReference>
<feature type="transmembrane region" description="Helical" evidence="11">
    <location>
        <begin position="35"/>
        <end position="56"/>
    </location>
</feature>
<feature type="transmembrane region" description="Helical" evidence="11">
    <location>
        <begin position="253"/>
        <end position="273"/>
    </location>
</feature>
<evidence type="ECO:0008006" key="14">
    <source>
        <dbReference type="Google" id="ProtNLM"/>
    </source>
</evidence>
<protein>
    <recommendedName>
        <fullName evidence="14">A-factor receptor</fullName>
    </recommendedName>
</protein>
<dbReference type="Proteomes" id="UP000279259">
    <property type="component" value="Unassembled WGS sequence"/>
</dbReference>
<keyword evidence="13" id="KW-1185">Reference proteome</keyword>
<dbReference type="PANTHER" id="PTHR28097:SF1">
    <property type="entry name" value="PHEROMONE A FACTOR RECEPTOR"/>
    <property type="match status" value="1"/>
</dbReference>
<keyword evidence="7 11" id="KW-0472">Membrane</keyword>
<evidence type="ECO:0000256" key="9">
    <source>
        <dbReference type="ARBA" id="ARBA00023224"/>
    </source>
</evidence>
<feature type="region of interest" description="Disordered" evidence="10">
    <location>
        <begin position="361"/>
        <end position="427"/>
    </location>
</feature>
<comment type="similarity">
    <text evidence="2">Belongs to the G-protein coupled receptor 4 family.</text>
</comment>